<evidence type="ECO:0000256" key="4">
    <source>
        <dbReference type="ARBA" id="ARBA00022741"/>
    </source>
</evidence>
<keyword evidence="3" id="KW-0677">Repeat</keyword>
<evidence type="ECO:0000259" key="14">
    <source>
        <dbReference type="PROSITE" id="PS50013"/>
    </source>
</evidence>
<dbReference type="Gene3D" id="3.40.50.10810">
    <property type="entry name" value="Tandem AAA-ATPase domain"/>
    <property type="match status" value="1"/>
</dbReference>
<comment type="similarity">
    <text evidence="2">Belongs to the SNF2/RAD54 helicase family.</text>
</comment>
<dbReference type="FunFam" id="2.40.50.40:FF:000001">
    <property type="entry name" value="chromodomain-helicase-DNA-binding protein 8 isoform X4"/>
    <property type="match status" value="1"/>
</dbReference>
<evidence type="ECO:0000256" key="8">
    <source>
        <dbReference type="ARBA" id="ARBA00023015"/>
    </source>
</evidence>
<dbReference type="InterPro" id="IPR000330">
    <property type="entry name" value="SNF2_N"/>
</dbReference>
<dbReference type="InterPro" id="IPR056342">
    <property type="entry name" value="HTH_CHD6-9"/>
</dbReference>
<evidence type="ECO:0000256" key="13">
    <source>
        <dbReference type="SAM" id="MobiDB-lite"/>
    </source>
</evidence>
<evidence type="ECO:0000256" key="3">
    <source>
        <dbReference type="ARBA" id="ARBA00022737"/>
    </source>
</evidence>
<keyword evidence="8" id="KW-0805">Transcription regulation</keyword>
<dbReference type="FunFam" id="1.10.10.60:FF:000044">
    <property type="entry name" value="chromodomain-helicase-DNA-binding protein 9 isoform X1"/>
    <property type="match status" value="1"/>
</dbReference>
<evidence type="ECO:0000259" key="15">
    <source>
        <dbReference type="PROSITE" id="PS51192"/>
    </source>
</evidence>
<dbReference type="SUPFAM" id="SSF52540">
    <property type="entry name" value="P-loop containing nucleoside triphosphate hydrolases"/>
    <property type="match status" value="2"/>
</dbReference>
<feature type="region of interest" description="Disordered" evidence="13">
    <location>
        <begin position="948"/>
        <end position="967"/>
    </location>
</feature>
<evidence type="ECO:0000256" key="10">
    <source>
        <dbReference type="ARBA" id="ARBA00023163"/>
    </source>
</evidence>
<sequence length="1790" mass="205945">DQPQWRKRRKEKGKVKPQNKDLLCMLMSVGESIPVQAFTFDSQGSSLTGVFALQKRRSGRQVKRRKYNEDLDFKVVDDDGETIAVLGAGRTSALSASTLAWQAEVHSYLHCKWATMEELEKDPRIAQKIKRFRNKQAQMKHIFTEPDEDLFNPDYVEVDRILEVAHTKDAETGEEVTHYLVKWCSLPYEESTWELEEDVDPAKVKEFESLQVLPEIKHVERPASDSWQKLEKSREYKNSNQLREYQLEGMNWLLFNWYNRKNCILADEMGLGKTIQSITFLSEIFLRGIHGPFLIIAPLSTITNWEREFRTWTEMNAIVYHGSQISRQMIQQYEMVYRDAQGNPLSGVFKFHVVITTFEMILADCPELKKIHWSCVIIDEAHRLKNRNCKLLEGLKLMALEHKVLLTGTPLQNSVEELFSLLNFLEPSQFPSETAFLEEFGDLKTEEQVKKLQSILKPMMLRRLKDDVEKNLAPKQETIIEVELTNIQKKYYRAILEKNFSFLSKGANQHNMPNLINTMMELRKCCNHPYLINGAEEKILEDFRKTHSPDAPDFQLQAMIQAAGKLVLIDKLLPKLIAGGHKVLIFSQMVRCLDILEDYLIQRRYTYERIDGRVRGNLRQAAIDRFCKPDSDRFVFLLCTRAGGLGINLTAADTCIIFDSDWNPQNDLQAQARCHRIGQSKAVKVYRLITRNSYEREMFDKASLKLGLDKAVLQDINRKGSTNGVQQLSKMEVEDLLRKGAYGALMDEEDEGSKFCEEDIDQILQRRTHTITIQSEGKGSTFAKASFVASGNRTDISLDDPNFWQKWAKIAELDTEAKNEKESLVIDRPRVRKQTKHYNSFEEDELMEFSELDSDSDERPTRSRRLNDKTRRYLRAECFRVEKNLLIFGWGRWKDILTHGRFKWHLNEKDMEMICRALLVYCVKHYKGDEKIKSFIWELITPTKDGQAQTLQNHSGLSAPVPRGRKGKKTKNQLLLPELKNADWLATCNPEVVLHDDGYKKHLKQHCNKVLLRVRMLYYLKAEILGEAADKAFEGTPARELEVPLPDIDYMEIPVDWWDAEADKSLLIGVFKHGYERYNAMRADPALCFLEKVGMPDEKSLSAEQGVTDGTSDDGSDPDKSPWPVSSALTARLRRLVTVYQRCNRKELCRPEILGPGNQGYWLLAFLLERRKNSSLSLSDFISRWTRREQADFYRTVSSFGVVYDQEKKTFDWTQFRIISHLDKKSDESLEHYFYSFVAMCRNVCHLPAWKDSAPDPTIYVEPITEERAARTLYRIELLRKVREQVLKCPQLHERLQLCRPSLYLPVWWECGKHDRDLLIGTAKHGLNRTDYYIMTDPQLSFLDAYRNYAQHKRTDTQAPESLCCLYQTNSKLYESLTYTQMNRTSESLESEPENLVKIEGRGDHLNPPGGSLSDMTCENFISKVQDVISITHDDSLLPESLESMMYGKKALSRELGSFQESPSTNTESRRDADAISASKDGNCQLGSHEAELASGPSLMDSLEAGVAQMNIKNEKHLLMSLSKEGELCCSEAGQRPESIGQLEAHCLASRSLDQGNESGFVDMCNLTVCDSKINLSSDQQLIDLLENKSLENKLILSQNHSDEEEEEEENEEENLDMASGMRERPEVLHLAEPTADIPREKSLGFHVDEAKKVSMEAVSQKPGPPGAFPQAACQCHCKHMERWTRGLENDEFEVEKPKGYNPDLYKSKTNNITMEGEPTAIPSEPFQMKHELLKEPWKENAEGKKDFLTYPLEGSELKSEDMDFESKDDYDRDGNCHNQGTVCGILYFG</sequence>
<dbReference type="Gene3D" id="1.10.10.60">
    <property type="entry name" value="Homeodomain-like"/>
    <property type="match status" value="2"/>
</dbReference>
<dbReference type="SMART" id="SM00298">
    <property type="entry name" value="CHROMO"/>
    <property type="match status" value="1"/>
</dbReference>
<dbReference type="CDD" id="cd18663">
    <property type="entry name" value="CD2_tandem_CHD5-9_like"/>
    <property type="match status" value="1"/>
</dbReference>
<dbReference type="GO" id="GO:0006325">
    <property type="term" value="P:chromatin organization"/>
    <property type="evidence" value="ECO:0007669"/>
    <property type="project" value="UniProtKB-KW"/>
</dbReference>
<keyword evidence="11" id="KW-0539">Nucleus</keyword>
<dbReference type="InterPro" id="IPR023780">
    <property type="entry name" value="Chromo_domain"/>
</dbReference>
<evidence type="ECO:0000256" key="1">
    <source>
        <dbReference type="ARBA" id="ARBA00004123"/>
    </source>
</evidence>
<dbReference type="PROSITE" id="PS51194">
    <property type="entry name" value="HELICASE_CTER"/>
    <property type="match status" value="1"/>
</dbReference>
<keyword evidence="4" id="KW-0547">Nucleotide-binding</keyword>
<dbReference type="Pfam" id="PF00271">
    <property type="entry name" value="Helicase_C"/>
    <property type="match status" value="1"/>
</dbReference>
<keyword evidence="5" id="KW-0378">Hydrolase</keyword>
<comment type="catalytic activity">
    <reaction evidence="12">
        <text>ATP + H2O = ADP + phosphate + H(+)</text>
        <dbReference type="Rhea" id="RHEA:13065"/>
        <dbReference type="ChEBI" id="CHEBI:15377"/>
        <dbReference type="ChEBI" id="CHEBI:15378"/>
        <dbReference type="ChEBI" id="CHEBI:30616"/>
        <dbReference type="ChEBI" id="CHEBI:43474"/>
        <dbReference type="ChEBI" id="CHEBI:456216"/>
    </reaction>
</comment>
<dbReference type="GO" id="GO:0005634">
    <property type="term" value="C:nucleus"/>
    <property type="evidence" value="ECO:0007669"/>
    <property type="project" value="UniProtKB-SubCell"/>
</dbReference>
<dbReference type="PANTHER" id="PTHR46850:SF1">
    <property type="entry name" value="CHROMODOMAIN-HELICASE-DNA-BINDING PROTEIN 9"/>
    <property type="match status" value="1"/>
</dbReference>
<keyword evidence="10" id="KW-0804">Transcription</keyword>
<feature type="domain" description="Helicase ATP-binding" evidence="15">
    <location>
        <begin position="254"/>
        <end position="428"/>
    </location>
</feature>
<dbReference type="InterPro" id="IPR002464">
    <property type="entry name" value="DNA/RNA_helicase_DEAH_CS"/>
</dbReference>
<dbReference type="InterPro" id="IPR000953">
    <property type="entry name" value="Chromo/chromo_shadow_dom"/>
</dbReference>
<dbReference type="SUPFAM" id="SSF54160">
    <property type="entry name" value="Chromo domain-like"/>
    <property type="match status" value="1"/>
</dbReference>
<dbReference type="InterPro" id="IPR051493">
    <property type="entry name" value="CHD"/>
</dbReference>
<dbReference type="InterPro" id="IPR001650">
    <property type="entry name" value="Helicase_C-like"/>
</dbReference>
<dbReference type="InterPro" id="IPR014001">
    <property type="entry name" value="Helicase_ATP-bd"/>
</dbReference>
<reference evidence="17" key="1">
    <citation type="submission" date="2023-03" db="UniProtKB">
        <authorList>
            <consortium name="Ensembl"/>
        </authorList>
    </citation>
    <scope>IDENTIFICATION</scope>
</reference>
<dbReference type="InterPro" id="IPR038718">
    <property type="entry name" value="SNF2-like_sf"/>
</dbReference>
<dbReference type="GO" id="GO:0005524">
    <property type="term" value="F:ATP binding"/>
    <property type="evidence" value="ECO:0007669"/>
    <property type="project" value="UniProtKB-KW"/>
</dbReference>
<keyword evidence="9" id="KW-0238">DNA-binding</keyword>
<dbReference type="PROSITE" id="PS50013">
    <property type="entry name" value="CHROMO_2"/>
    <property type="match status" value="1"/>
</dbReference>
<dbReference type="FunFam" id="1.10.10.60:FF:000184">
    <property type="entry name" value="Chromodomain helicase DNA binding protein 6"/>
    <property type="match status" value="1"/>
</dbReference>
<feature type="region of interest" description="Disordered" evidence="13">
    <location>
        <begin position="1598"/>
        <end position="1620"/>
    </location>
</feature>
<keyword evidence="7" id="KW-0156">Chromatin regulator</keyword>
<dbReference type="PANTHER" id="PTHR46850">
    <property type="entry name" value="CHROMODOMAIN-HELICASE-DNA-BINDING PROTEIN 9"/>
    <property type="match status" value="1"/>
</dbReference>
<feature type="domain" description="Helicase C-terminal" evidence="16">
    <location>
        <begin position="568"/>
        <end position="737"/>
    </location>
</feature>
<dbReference type="PROSITE" id="PS51192">
    <property type="entry name" value="HELICASE_ATP_BIND_1"/>
    <property type="match status" value="1"/>
</dbReference>
<gene>
    <name evidence="17" type="primary">CHD6</name>
</gene>
<dbReference type="Pfam" id="PF00176">
    <property type="entry name" value="SNF2-rel_dom"/>
    <property type="match status" value="1"/>
</dbReference>
<dbReference type="GO" id="GO:0003677">
    <property type="term" value="F:DNA binding"/>
    <property type="evidence" value="ECO:0007669"/>
    <property type="project" value="UniProtKB-KW"/>
</dbReference>
<keyword evidence="6" id="KW-0067">ATP-binding</keyword>
<dbReference type="PROSITE" id="PS00690">
    <property type="entry name" value="DEAH_ATP_HELICASE"/>
    <property type="match status" value="1"/>
</dbReference>
<feature type="region of interest" description="Disordered" evidence="13">
    <location>
        <begin position="1100"/>
        <end position="1125"/>
    </location>
</feature>
<organism evidence="17">
    <name type="scientific">Equus asinus asinus</name>
    <dbReference type="NCBI Taxonomy" id="83772"/>
    <lineage>
        <taxon>Eukaryota</taxon>
        <taxon>Metazoa</taxon>
        <taxon>Chordata</taxon>
        <taxon>Craniata</taxon>
        <taxon>Vertebrata</taxon>
        <taxon>Euteleostomi</taxon>
        <taxon>Mammalia</taxon>
        <taxon>Eutheria</taxon>
        <taxon>Laurasiatheria</taxon>
        <taxon>Perissodactyla</taxon>
        <taxon>Equidae</taxon>
        <taxon>Equus</taxon>
    </lineage>
</organism>
<dbReference type="FunFam" id="3.40.50.10810:FF:000003">
    <property type="entry name" value="chromodomain-helicase-DNA-binding protein 8 isoform X4"/>
    <property type="match status" value="1"/>
</dbReference>
<dbReference type="InterPro" id="IPR016197">
    <property type="entry name" value="Chromo-like_dom_sf"/>
</dbReference>
<dbReference type="SMART" id="SM00487">
    <property type="entry name" value="DEXDc"/>
    <property type="match status" value="1"/>
</dbReference>
<evidence type="ECO:0000256" key="5">
    <source>
        <dbReference type="ARBA" id="ARBA00022801"/>
    </source>
</evidence>
<evidence type="ECO:0000313" key="17">
    <source>
        <dbReference type="Ensembl" id="ENSEASP00005034328.1"/>
    </source>
</evidence>
<protein>
    <submittedName>
        <fullName evidence="17">Chromodomain helicase DNA binding protein 6</fullName>
    </submittedName>
</protein>
<feature type="compositionally biased region" description="Acidic residues" evidence="13">
    <location>
        <begin position="1603"/>
        <end position="1616"/>
    </location>
</feature>
<evidence type="ECO:0000256" key="7">
    <source>
        <dbReference type="ARBA" id="ARBA00022853"/>
    </source>
</evidence>
<dbReference type="FunFam" id="3.40.50.300:FF:000015">
    <property type="entry name" value="chromodomain-helicase-DNA-binding protein 9 isoform X1"/>
    <property type="match status" value="1"/>
</dbReference>
<dbReference type="SMART" id="SM00490">
    <property type="entry name" value="HELICc"/>
    <property type="match status" value="1"/>
</dbReference>
<dbReference type="Pfam" id="PF23078">
    <property type="entry name" value="HTH_CHD6-9"/>
    <property type="match status" value="1"/>
</dbReference>
<proteinExistence type="inferred from homology"/>
<dbReference type="Gene3D" id="3.40.50.300">
    <property type="entry name" value="P-loop containing nucleotide triphosphate hydrolases"/>
    <property type="match status" value="1"/>
</dbReference>
<dbReference type="GO" id="GO:0016787">
    <property type="term" value="F:hydrolase activity"/>
    <property type="evidence" value="ECO:0007669"/>
    <property type="project" value="UniProtKB-KW"/>
</dbReference>
<evidence type="ECO:0000256" key="12">
    <source>
        <dbReference type="ARBA" id="ARBA00049360"/>
    </source>
</evidence>
<dbReference type="Ensembl" id="ENSEAST00005037416.1">
    <property type="protein sequence ID" value="ENSEASP00005034328.1"/>
    <property type="gene ID" value="ENSEASG00005023433.1"/>
</dbReference>
<evidence type="ECO:0000256" key="9">
    <source>
        <dbReference type="ARBA" id="ARBA00023125"/>
    </source>
</evidence>
<accession>A0A8C4N2A5</accession>
<dbReference type="Pfam" id="PF00385">
    <property type="entry name" value="Chromo"/>
    <property type="match status" value="1"/>
</dbReference>
<evidence type="ECO:0000256" key="11">
    <source>
        <dbReference type="ARBA" id="ARBA00023242"/>
    </source>
</evidence>
<feature type="domain" description="Chromo" evidence="14">
    <location>
        <begin position="156"/>
        <end position="199"/>
    </location>
</feature>
<evidence type="ECO:0000259" key="16">
    <source>
        <dbReference type="PROSITE" id="PS51194"/>
    </source>
</evidence>
<dbReference type="InterPro" id="IPR027417">
    <property type="entry name" value="P-loop_NTPase"/>
</dbReference>
<dbReference type="CDD" id="cd18793">
    <property type="entry name" value="SF2_C_SNF"/>
    <property type="match status" value="1"/>
</dbReference>
<dbReference type="InterPro" id="IPR049730">
    <property type="entry name" value="SNF2/RAD54-like_C"/>
</dbReference>
<evidence type="ECO:0000256" key="2">
    <source>
        <dbReference type="ARBA" id="ARBA00007025"/>
    </source>
</evidence>
<comment type="subcellular location">
    <subcellularLocation>
        <location evidence="1">Nucleus</location>
    </subcellularLocation>
</comment>
<dbReference type="Gene3D" id="2.40.50.40">
    <property type="match status" value="1"/>
</dbReference>
<evidence type="ECO:0000256" key="6">
    <source>
        <dbReference type="ARBA" id="ARBA00022840"/>
    </source>
</evidence>
<name>A0A8C4N2A5_EQUAS</name>